<gene>
    <name evidence="1" type="ORF">SDC9_105096</name>
</gene>
<dbReference type="EMBL" id="VSSQ01016675">
    <property type="protein sequence ID" value="MPM58265.1"/>
    <property type="molecule type" value="Genomic_DNA"/>
</dbReference>
<name>A0A645AYE4_9ZZZZ</name>
<evidence type="ECO:0000313" key="1">
    <source>
        <dbReference type="EMBL" id="MPM58265.1"/>
    </source>
</evidence>
<comment type="caution">
    <text evidence="1">The sequence shown here is derived from an EMBL/GenBank/DDBJ whole genome shotgun (WGS) entry which is preliminary data.</text>
</comment>
<reference evidence="1" key="1">
    <citation type="submission" date="2019-08" db="EMBL/GenBank/DDBJ databases">
        <authorList>
            <person name="Kucharzyk K."/>
            <person name="Murdoch R.W."/>
            <person name="Higgins S."/>
            <person name="Loffler F."/>
        </authorList>
    </citation>
    <scope>NUCLEOTIDE SEQUENCE</scope>
</reference>
<dbReference type="AlphaFoldDB" id="A0A645AYE4"/>
<organism evidence="1">
    <name type="scientific">bioreactor metagenome</name>
    <dbReference type="NCBI Taxonomy" id="1076179"/>
    <lineage>
        <taxon>unclassified sequences</taxon>
        <taxon>metagenomes</taxon>
        <taxon>ecological metagenomes</taxon>
    </lineage>
</organism>
<protein>
    <submittedName>
        <fullName evidence="1">Uncharacterized protein</fullName>
    </submittedName>
</protein>
<proteinExistence type="predicted"/>
<accession>A0A645AYE4</accession>
<sequence>MGRLEQIPIPPNAKSIYCVLSVCGDKHKVNVRVQSTQLPSQLNAVQLCHFNIQKCEIDRVHPGKRQCLRRVFKCVQRRNLGTGAKGTGHKL</sequence>